<gene>
    <name evidence="1" type="ORF">KDM87_06875</name>
</gene>
<dbReference type="Proteomes" id="UP000682982">
    <property type="component" value="Unassembled WGS sequence"/>
</dbReference>
<dbReference type="EMBL" id="JAGSPK010000002">
    <property type="protein sequence ID" value="MBR7792319.1"/>
    <property type="molecule type" value="Genomic_DNA"/>
</dbReference>
<accession>A0ABS5H1Q0</accession>
<organism evidence="1 2">
    <name type="scientific">Undibacterium rivi</name>
    <dbReference type="NCBI Taxonomy" id="2828729"/>
    <lineage>
        <taxon>Bacteria</taxon>
        <taxon>Pseudomonadati</taxon>
        <taxon>Pseudomonadota</taxon>
        <taxon>Betaproteobacteria</taxon>
        <taxon>Burkholderiales</taxon>
        <taxon>Oxalobacteraceae</taxon>
        <taxon>Undibacterium</taxon>
    </lineage>
</organism>
<evidence type="ECO:0000313" key="2">
    <source>
        <dbReference type="Proteomes" id="UP000682982"/>
    </source>
</evidence>
<proteinExistence type="predicted"/>
<comment type="caution">
    <text evidence="1">The sequence shown here is derived from an EMBL/GenBank/DDBJ whole genome shotgun (WGS) entry which is preliminary data.</text>
</comment>
<evidence type="ECO:0000313" key="1">
    <source>
        <dbReference type="EMBL" id="MBR7792319.1"/>
    </source>
</evidence>
<protein>
    <submittedName>
        <fullName evidence="1">Uncharacterized protein</fullName>
    </submittedName>
</protein>
<keyword evidence="2" id="KW-1185">Reference proteome</keyword>
<sequence length="256" mass="28633">MKILASADFSDVRAKINEAGRQGQFAAVVALNKTAKIIKEDLRSEMRRVFDHPTPYTLNSLRTKSATMAMPAAYVWLKDEAGKGTPADAYLAPQIFGGDRARKRMEKALQSAGLMPARWYAVPAAGAQLNTYGNVKSSQVVQILSQLMVQRGGGYQSKRSGSAASKRTVRRQGVTYFSIPERMGKLRPGIYLKRQFVHGSAIRPVFLYVPAIRYGQRFDFFGVADRSAERDFPRIFDQELDKAIKTAFLRNQGRLF</sequence>
<name>A0ABS5H1Q0_9BURK</name>
<reference evidence="1 2" key="1">
    <citation type="submission" date="2021-04" db="EMBL/GenBank/DDBJ databases">
        <title>novel species isolated from subtropical streams in China.</title>
        <authorList>
            <person name="Lu H."/>
        </authorList>
    </citation>
    <scope>NUCLEOTIDE SEQUENCE [LARGE SCALE GENOMIC DNA]</scope>
    <source>
        <strain evidence="1 2">FT147W</strain>
    </source>
</reference>
<dbReference type="RefSeq" id="WP_212678379.1">
    <property type="nucleotide sequence ID" value="NZ_JAGSPK010000002.1"/>
</dbReference>